<feature type="region of interest" description="Disordered" evidence="13">
    <location>
        <begin position="58"/>
        <end position="141"/>
    </location>
</feature>
<protein>
    <submittedName>
        <fullName evidence="15">SLC5A8_12</fullName>
    </submittedName>
</protein>
<feature type="transmembrane region" description="Helical" evidence="14">
    <location>
        <begin position="712"/>
        <end position="730"/>
    </location>
</feature>
<feature type="transmembrane region" description="Helical" evidence="14">
    <location>
        <begin position="369"/>
        <end position="390"/>
    </location>
</feature>
<evidence type="ECO:0000256" key="7">
    <source>
        <dbReference type="ARBA" id="ARBA00022989"/>
    </source>
</evidence>
<keyword evidence="4" id="KW-0813">Transport</keyword>
<evidence type="ECO:0000256" key="12">
    <source>
        <dbReference type="RuleBase" id="RU362091"/>
    </source>
</evidence>
<reference evidence="15" key="1">
    <citation type="submission" date="2021-02" db="EMBL/GenBank/DDBJ databases">
        <authorList>
            <person name="Bekaert M."/>
        </authorList>
    </citation>
    <scope>NUCLEOTIDE SEQUENCE</scope>
    <source>
        <strain evidence="15">IoA-00</strain>
    </source>
</reference>
<keyword evidence="16" id="KW-1185">Reference proteome</keyword>
<dbReference type="Pfam" id="PF00474">
    <property type="entry name" value="SSF"/>
    <property type="match status" value="1"/>
</dbReference>
<sequence length="770" mass="86229">MREGESPNLNSRVGFHVLNPHSLSISEIEEDLRRIPSEKDIFLKVPNIKELEGIGRVSEGSSTSFGQQKTTESRHAPTWHTSPTRLIRDHSNPRVKRGLMDTRNDNGGDLMDPRLQQQYRRSRRRVIDEREEREDNEDPEYCRHPQSRICDNLKYNLQQLKLRSQKDTYLAVVDAAIIGPEPTRLRRKEALEYEDFEFNRDRVEEMRELQTRRRSSYKSLNSNNSNKNGHKTVIPRPALKEQFELFARYGDPQSIGELITLSQTDKWLRQAGIIDNWNITTTDTAIYYRKISRGSKYLDYDSWRAFLDELAWRKRISVEYLIDKLEICGKPSYSNTTTASLSDPYLFRSSGGKQKTTEEYIHGSQSMGMIPVAFSLMASFMSAITLWVLVTKIIPLELNSSAIVYTSTWKRGLRVKIIRLVASLAFTLQAIMYMGIVLYAPALSLSAITGISYIGSLIAVGVCCTIYSTLGGIKAVLITDVFQSLMMFGSLIAVIIIGVNKVGGITNIYEASLDGDRIEFFNMSVDPTVRHTFWTQLIGGIFTAITIYGVNQSQVQRLLTIGSLKRSQGSLWIQWPIMASLSFLTKRIPRGDQLLALFVMDTMSNYYGITGLFVAGIFSGSLSTVSSSINSLAAVSLEDYIKPLVKVPPKMETLVLKFLVLFYGVLSIILAFLCEFLPSGILQASLTIFGIVGGPLLGLFTLGIFTRRGNEIGALIGLISSLALLIWMAFGGPRPKIDSLPVSIDGFVGRAGGVRVKKAQLMSLASSQNK</sequence>
<dbReference type="AlphaFoldDB" id="A0A7R8CUJ0"/>
<evidence type="ECO:0000256" key="11">
    <source>
        <dbReference type="ARBA" id="ARBA00023201"/>
    </source>
</evidence>
<feature type="compositionally biased region" description="Low complexity" evidence="13">
    <location>
        <begin position="217"/>
        <end position="227"/>
    </location>
</feature>
<feature type="transmembrane region" description="Helical" evidence="14">
    <location>
        <begin position="477"/>
        <end position="499"/>
    </location>
</feature>
<evidence type="ECO:0000256" key="1">
    <source>
        <dbReference type="ARBA" id="ARBA00004651"/>
    </source>
</evidence>
<feature type="transmembrane region" description="Helical" evidence="14">
    <location>
        <begin position="451"/>
        <end position="470"/>
    </location>
</feature>
<evidence type="ECO:0000256" key="8">
    <source>
        <dbReference type="ARBA" id="ARBA00023053"/>
    </source>
</evidence>
<evidence type="ECO:0000313" key="15">
    <source>
        <dbReference type="EMBL" id="CAF2936991.1"/>
    </source>
</evidence>
<dbReference type="Pfam" id="PF05517">
    <property type="entry name" value="p25-alpha"/>
    <property type="match status" value="1"/>
</dbReference>
<accession>A0A7R8CUJ0</accession>
<evidence type="ECO:0000256" key="9">
    <source>
        <dbReference type="ARBA" id="ARBA00023065"/>
    </source>
</evidence>
<feature type="compositionally biased region" description="Polar residues" evidence="13">
    <location>
        <begin position="59"/>
        <end position="70"/>
    </location>
</feature>
<dbReference type="EMBL" id="HG994584">
    <property type="protein sequence ID" value="CAF2936991.1"/>
    <property type="molecule type" value="Genomic_DNA"/>
</dbReference>
<feature type="region of interest" description="Disordered" evidence="13">
    <location>
        <begin position="209"/>
        <end position="232"/>
    </location>
</feature>
<dbReference type="InterPro" id="IPR008907">
    <property type="entry name" value="TPP/p25"/>
</dbReference>
<comment type="similarity">
    <text evidence="3">Belongs to the TPPP family.</text>
</comment>
<feature type="transmembrane region" description="Helical" evidence="14">
    <location>
        <begin position="654"/>
        <end position="673"/>
    </location>
</feature>
<proteinExistence type="inferred from homology"/>
<feature type="transmembrane region" description="Helical" evidence="14">
    <location>
        <begin position="685"/>
        <end position="705"/>
    </location>
</feature>
<dbReference type="InterPro" id="IPR051163">
    <property type="entry name" value="Sodium:Solute_Symporter_SSF"/>
</dbReference>
<dbReference type="PANTHER" id="PTHR42985:SF40">
    <property type="entry name" value="LD47995P-RELATED"/>
    <property type="match status" value="1"/>
</dbReference>
<dbReference type="PROSITE" id="PS50283">
    <property type="entry name" value="NA_SOLUT_SYMP_3"/>
    <property type="match status" value="1"/>
</dbReference>
<dbReference type="SUPFAM" id="SSF47473">
    <property type="entry name" value="EF-hand"/>
    <property type="match status" value="1"/>
</dbReference>
<dbReference type="InterPro" id="IPR001734">
    <property type="entry name" value="Na/solute_symporter"/>
</dbReference>
<dbReference type="GO" id="GO:0005886">
    <property type="term" value="C:plasma membrane"/>
    <property type="evidence" value="ECO:0007669"/>
    <property type="project" value="UniProtKB-SubCell"/>
</dbReference>
<comment type="similarity">
    <text evidence="2 12">Belongs to the sodium:solute symporter (SSF) (TC 2.A.21) family.</text>
</comment>
<keyword evidence="6 14" id="KW-0812">Transmembrane</keyword>
<dbReference type="Proteomes" id="UP000675881">
    <property type="component" value="Chromosome 5"/>
</dbReference>
<dbReference type="Gene3D" id="1.20.1730.10">
    <property type="entry name" value="Sodium/glucose cotransporter"/>
    <property type="match status" value="1"/>
</dbReference>
<dbReference type="GO" id="GO:0015631">
    <property type="term" value="F:tubulin binding"/>
    <property type="evidence" value="ECO:0007669"/>
    <property type="project" value="InterPro"/>
</dbReference>
<dbReference type="InterPro" id="IPR011992">
    <property type="entry name" value="EF-hand-dom_pair"/>
</dbReference>
<keyword evidence="11" id="KW-0739">Sodium transport</keyword>
<dbReference type="PANTHER" id="PTHR42985">
    <property type="entry name" value="SODIUM-COUPLED MONOCARBOXYLATE TRANSPORTER"/>
    <property type="match status" value="1"/>
</dbReference>
<evidence type="ECO:0000256" key="14">
    <source>
        <dbReference type="SAM" id="Phobius"/>
    </source>
</evidence>
<dbReference type="Gene3D" id="1.10.238.10">
    <property type="entry name" value="EF-hand"/>
    <property type="match status" value="1"/>
</dbReference>
<dbReference type="InterPro" id="IPR038377">
    <property type="entry name" value="Na/Glc_symporter_sf"/>
</dbReference>
<evidence type="ECO:0000313" key="16">
    <source>
        <dbReference type="Proteomes" id="UP000675881"/>
    </source>
</evidence>
<evidence type="ECO:0000256" key="5">
    <source>
        <dbReference type="ARBA" id="ARBA00022475"/>
    </source>
</evidence>
<gene>
    <name evidence="15" type="ORF">LSAA_10073</name>
</gene>
<keyword evidence="7 14" id="KW-1133">Transmembrane helix</keyword>
<evidence type="ECO:0000256" key="6">
    <source>
        <dbReference type="ARBA" id="ARBA00022692"/>
    </source>
</evidence>
<keyword evidence="10 14" id="KW-0472">Membrane</keyword>
<keyword evidence="8" id="KW-0915">Sodium</keyword>
<dbReference type="GO" id="GO:0006814">
    <property type="term" value="P:sodium ion transport"/>
    <property type="evidence" value="ECO:0007669"/>
    <property type="project" value="UniProtKB-KW"/>
</dbReference>
<evidence type="ECO:0000256" key="4">
    <source>
        <dbReference type="ARBA" id="ARBA00022448"/>
    </source>
</evidence>
<evidence type="ECO:0000256" key="13">
    <source>
        <dbReference type="SAM" id="MobiDB-lite"/>
    </source>
</evidence>
<name>A0A7R8CUJ0_LEPSM</name>
<evidence type="ECO:0000256" key="3">
    <source>
        <dbReference type="ARBA" id="ARBA00010994"/>
    </source>
</evidence>
<evidence type="ECO:0000256" key="10">
    <source>
        <dbReference type="ARBA" id="ARBA00023136"/>
    </source>
</evidence>
<feature type="compositionally biased region" description="Basic and acidic residues" evidence="13">
    <location>
        <begin position="86"/>
        <end position="106"/>
    </location>
</feature>
<dbReference type="GO" id="GO:0046785">
    <property type="term" value="P:microtubule polymerization"/>
    <property type="evidence" value="ECO:0007669"/>
    <property type="project" value="InterPro"/>
</dbReference>
<evidence type="ECO:0000256" key="2">
    <source>
        <dbReference type="ARBA" id="ARBA00006434"/>
    </source>
</evidence>
<keyword evidence="9" id="KW-0406">Ion transport</keyword>
<dbReference type="GO" id="GO:0015293">
    <property type="term" value="F:symporter activity"/>
    <property type="evidence" value="ECO:0007669"/>
    <property type="project" value="TreeGrafter"/>
</dbReference>
<organism evidence="15 16">
    <name type="scientific">Lepeophtheirus salmonis</name>
    <name type="common">Salmon louse</name>
    <name type="synonym">Caligus salmonis</name>
    <dbReference type="NCBI Taxonomy" id="72036"/>
    <lineage>
        <taxon>Eukaryota</taxon>
        <taxon>Metazoa</taxon>
        <taxon>Ecdysozoa</taxon>
        <taxon>Arthropoda</taxon>
        <taxon>Crustacea</taxon>
        <taxon>Multicrustacea</taxon>
        <taxon>Hexanauplia</taxon>
        <taxon>Copepoda</taxon>
        <taxon>Siphonostomatoida</taxon>
        <taxon>Caligidae</taxon>
        <taxon>Lepeophtheirus</taxon>
    </lineage>
</organism>
<comment type="subcellular location">
    <subcellularLocation>
        <location evidence="1">Cell membrane</location>
        <topology evidence="1">Multi-pass membrane protein</topology>
    </subcellularLocation>
</comment>
<dbReference type="OrthoDB" id="6132759at2759"/>
<keyword evidence="5" id="KW-1003">Cell membrane</keyword>
<feature type="transmembrane region" description="Helical" evidence="14">
    <location>
        <begin position="533"/>
        <end position="550"/>
    </location>
</feature>
<feature type="transmembrane region" description="Helical" evidence="14">
    <location>
        <begin position="417"/>
        <end position="439"/>
    </location>
</feature>